<comment type="caution">
    <text evidence="2">The sequence shown here is derived from an EMBL/GenBank/DDBJ whole genome shotgun (WGS) entry which is preliminary data.</text>
</comment>
<dbReference type="InterPro" id="IPR007466">
    <property type="entry name" value="Peptidyl-Arg-deiminase_porph"/>
</dbReference>
<dbReference type="SUPFAM" id="SSF55909">
    <property type="entry name" value="Pentein"/>
    <property type="match status" value="1"/>
</dbReference>
<gene>
    <name evidence="2" type="ORF">QUW60_03220</name>
</gene>
<protein>
    <submittedName>
        <fullName evidence="2">Agmatine deiminase family protein</fullName>
    </submittedName>
</protein>
<dbReference type="Proteomes" id="UP001169458">
    <property type="component" value="Unassembled WGS sequence"/>
</dbReference>
<dbReference type="RefSeq" id="WP_289558408.1">
    <property type="nucleotide sequence ID" value="NZ_JAUDCP010000007.1"/>
</dbReference>
<reference evidence="3" key="2">
    <citation type="submission" date="2023-07" db="EMBL/GenBank/DDBJ databases">
        <title>Identification and characterization of horizontal gene transfer across gut microbiota members of farm animals based on homology search.</title>
        <authorList>
            <person name="Schwarzerova J."/>
            <person name="Nykrynova M."/>
            <person name="Jureckova K."/>
            <person name="Cejkova D."/>
            <person name="Rychlik I."/>
        </authorList>
    </citation>
    <scope>NUCLEOTIDE SEQUENCE [LARGE SCALE GENOMIC DNA]</scope>
    <source>
        <strain evidence="3">109_WCHN</strain>
    </source>
</reference>
<organism evidence="2 3">
    <name type="scientific">Bacteroides gallinaceum</name>
    <dbReference type="NCBI Taxonomy" id="1462571"/>
    <lineage>
        <taxon>Bacteria</taxon>
        <taxon>Pseudomonadati</taxon>
        <taxon>Bacteroidota</taxon>
        <taxon>Bacteroidia</taxon>
        <taxon>Bacteroidales</taxon>
        <taxon>Bacteroidaceae</taxon>
        <taxon>Bacteroides</taxon>
    </lineage>
</organism>
<dbReference type="Pfam" id="PF04371">
    <property type="entry name" value="PAD_porph"/>
    <property type="match status" value="1"/>
</dbReference>
<evidence type="ECO:0000256" key="1">
    <source>
        <dbReference type="ARBA" id="ARBA00022801"/>
    </source>
</evidence>
<dbReference type="PANTHER" id="PTHR31377">
    <property type="entry name" value="AGMATINE DEIMINASE-RELATED"/>
    <property type="match status" value="1"/>
</dbReference>
<dbReference type="EMBL" id="JAUDEN010000003">
    <property type="protein sequence ID" value="MDM8324247.1"/>
    <property type="molecule type" value="Genomic_DNA"/>
</dbReference>
<proteinExistence type="predicted"/>
<dbReference type="PANTHER" id="PTHR31377:SF0">
    <property type="entry name" value="AGMATINE DEIMINASE-RELATED"/>
    <property type="match status" value="1"/>
</dbReference>
<evidence type="ECO:0000313" key="3">
    <source>
        <dbReference type="Proteomes" id="UP001169458"/>
    </source>
</evidence>
<name>A0ABT7VD78_9BACE</name>
<sequence>MACESSVVSPNRNPEISRDEMEERLRYYLGITNFVWLEGALNEDITDAHIDGMARFLDSHTILAVARDDFGDLYESISMADYDKIVSARNAAGEPYKIVEFPLTKKKMKGLGYKGSYLNFYVGNKVILMPVYNDVNDSVAAELLARLYPGRRVVKIDVTKLYKYGGMLHCVTQQQPQSPR</sequence>
<dbReference type="Gene3D" id="3.75.10.10">
    <property type="entry name" value="L-arginine/glycine Amidinotransferase, Chain A"/>
    <property type="match status" value="1"/>
</dbReference>
<accession>A0ABT7VD78</accession>
<evidence type="ECO:0000313" key="2">
    <source>
        <dbReference type="EMBL" id="MDM8324247.1"/>
    </source>
</evidence>
<keyword evidence="1" id="KW-0378">Hydrolase</keyword>
<keyword evidence="3" id="KW-1185">Reference proteome</keyword>
<reference evidence="2 3" key="1">
    <citation type="submission" date="2023-06" db="EMBL/GenBank/DDBJ databases">
        <authorList>
            <person name="Zeman M."/>
            <person name="Kubasova T."/>
            <person name="Jahodarova E."/>
            <person name="Nykrynova M."/>
            <person name="Rychlik I."/>
        </authorList>
    </citation>
    <scope>NUCLEOTIDE SEQUENCE [LARGE SCALE GENOMIC DNA]</scope>
    <source>
        <strain evidence="2 3">109_WCHN</strain>
    </source>
</reference>